<evidence type="ECO:0000256" key="1">
    <source>
        <dbReference type="ARBA" id="ARBA00006184"/>
    </source>
</evidence>
<dbReference type="Gene3D" id="1.10.10.10">
    <property type="entry name" value="Winged helix-like DNA-binding domain superfamily/Winged helix DNA-binding domain"/>
    <property type="match status" value="1"/>
</dbReference>
<gene>
    <name evidence="6" type="primary">CDC6</name>
    <name evidence="6" type="ORF">H4219_004691</name>
</gene>
<dbReference type="GO" id="GO:0051301">
    <property type="term" value="P:cell division"/>
    <property type="evidence" value="ECO:0007669"/>
    <property type="project" value="UniProtKB-KW"/>
</dbReference>
<evidence type="ECO:0000313" key="7">
    <source>
        <dbReference type="Proteomes" id="UP001150538"/>
    </source>
</evidence>
<dbReference type="GO" id="GO:0006270">
    <property type="term" value="P:DNA replication initiation"/>
    <property type="evidence" value="ECO:0007669"/>
    <property type="project" value="InterPro"/>
</dbReference>
<keyword evidence="3" id="KW-0235">DNA replication</keyword>
<dbReference type="InterPro" id="IPR036388">
    <property type="entry name" value="WH-like_DNA-bd_sf"/>
</dbReference>
<dbReference type="InterPro" id="IPR016314">
    <property type="entry name" value="Cdc6/18"/>
</dbReference>
<dbReference type="GO" id="GO:0016887">
    <property type="term" value="F:ATP hydrolysis activity"/>
    <property type="evidence" value="ECO:0007669"/>
    <property type="project" value="InterPro"/>
</dbReference>
<evidence type="ECO:0000259" key="5">
    <source>
        <dbReference type="SMART" id="SM00382"/>
    </source>
</evidence>
<keyword evidence="4" id="KW-0131">Cell cycle</keyword>
<evidence type="ECO:0000256" key="4">
    <source>
        <dbReference type="ARBA" id="ARBA00023306"/>
    </source>
</evidence>
<dbReference type="InterPro" id="IPR027417">
    <property type="entry name" value="P-loop_NTPase"/>
</dbReference>
<dbReference type="Pfam" id="PF09079">
    <property type="entry name" value="WHD_Cdc6"/>
    <property type="match status" value="1"/>
</dbReference>
<dbReference type="InterPro" id="IPR015163">
    <property type="entry name" value="Cdc6_C"/>
</dbReference>
<evidence type="ECO:0000256" key="2">
    <source>
        <dbReference type="ARBA" id="ARBA00022618"/>
    </source>
</evidence>
<dbReference type="GO" id="GO:0003688">
    <property type="term" value="F:DNA replication origin binding"/>
    <property type="evidence" value="ECO:0007669"/>
    <property type="project" value="TreeGrafter"/>
</dbReference>
<dbReference type="AlphaFoldDB" id="A0A9W8DRG0"/>
<dbReference type="PANTHER" id="PTHR10763">
    <property type="entry name" value="CELL DIVISION CONTROL PROTEIN 6-RELATED"/>
    <property type="match status" value="1"/>
</dbReference>
<dbReference type="Pfam" id="PF13401">
    <property type="entry name" value="AAA_22"/>
    <property type="match status" value="1"/>
</dbReference>
<dbReference type="InterPro" id="IPR049945">
    <property type="entry name" value="AAA_22"/>
</dbReference>
<dbReference type="SUPFAM" id="SSF52540">
    <property type="entry name" value="P-loop containing nucleoside triphosphate hydrolases"/>
    <property type="match status" value="1"/>
</dbReference>
<name>A0A9W8DRG0_9FUNG</name>
<comment type="similarity">
    <text evidence="1">Belongs to the CDC6/cdc18 family.</text>
</comment>
<keyword evidence="7" id="KW-1185">Reference proteome</keyword>
<organism evidence="6 7">
    <name type="scientific">Mycoemilia scoparia</name>
    <dbReference type="NCBI Taxonomy" id="417184"/>
    <lineage>
        <taxon>Eukaryota</taxon>
        <taxon>Fungi</taxon>
        <taxon>Fungi incertae sedis</taxon>
        <taxon>Zoopagomycota</taxon>
        <taxon>Kickxellomycotina</taxon>
        <taxon>Kickxellomycetes</taxon>
        <taxon>Kickxellales</taxon>
        <taxon>Kickxellaceae</taxon>
        <taxon>Mycoemilia</taxon>
    </lineage>
</organism>
<dbReference type="InterPro" id="IPR041083">
    <property type="entry name" value="AAA_lid_10"/>
</dbReference>
<sequence length="415" mass="45153">MASKSGSLYVSGNPGTGKTASIMNVLETYIPKLENSGHDTIHVFLNCTTLTDAKQIYTKLLEEMEFTADELEDMRETENEKPEDTFIRLVTGQIEQEQDTAFLVILDEIDNLVSRNQEILYRLFGMADGGRTDSRLALVGIANALDLTDRILPRLQVRGCEPELLNFRPYKVPDIVAIIKDRLAGVKVETNSQGDGGQSANVVVQTGNDVIQSTAIEMCARKVAAASGDLRQALDVCLQALEVVCNTAKKSKSSSSSSSKDALPKVTVMHIVKVLAQVNGSTTDQKLKALNFQQKLVLTCFVIAEKEQQFQKITTNGVVKKSLTTNQLYQQYIELSSDASLPAISRSEFTDLLGVLEVNGILALEKQKSLLSRRSKTGANGGGGSGGQPVTLSVQLGEIHKAVDENPILKSLIDY</sequence>
<dbReference type="InterPro" id="IPR050311">
    <property type="entry name" value="ORC1/CDC6"/>
</dbReference>
<dbReference type="Gene3D" id="1.10.8.60">
    <property type="match status" value="1"/>
</dbReference>
<dbReference type="GO" id="GO:0033314">
    <property type="term" value="P:mitotic DNA replication checkpoint signaling"/>
    <property type="evidence" value="ECO:0007669"/>
    <property type="project" value="TreeGrafter"/>
</dbReference>
<dbReference type="PANTHER" id="PTHR10763:SF26">
    <property type="entry name" value="CELL DIVISION CONTROL PROTEIN 6 HOMOLOG"/>
    <property type="match status" value="1"/>
</dbReference>
<protein>
    <submittedName>
        <fullName evidence="6">AAA ATPase</fullName>
    </submittedName>
</protein>
<evidence type="ECO:0000313" key="6">
    <source>
        <dbReference type="EMBL" id="KAJ1914661.1"/>
    </source>
</evidence>
<dbReference type="Gene3D" id="3.40.50.300">
    <property type="entry name" value="P-loop containing nucleotide triphosphate hydrolases"/>
    <property type="match status" value="1"/>
</dbReference>
<dbReference type="Proteomes" id="UP001150538">
    <property type="component" value="Unassembled WGS sequence"/>
</dbReference>
<accession>A0A9W8DRG0</accession>
<keyword evidence="2" id="KW-0132">Cell division</keyword>
<dbReference type="PIRSF" id="PIRSF001767">
    <property type="entry name" value="Cdc6"/>
    <property type="match status" value="1"/>
</dbReference>
<dbReference type="InterPro" id="IPR003593">
    <property type="entry name" value="AAA+_ATPase"/>
</dbReference>
<dbReference type="GO" id="GO:0005634">
    <property type="term" value="C:nucleus"/>
    <property type="evidence" value="ECO:0007669"/>
    <property type="project" value="TreeGrafter"/>
</dbReference>
<dbReference type="OrthoDB" id="1926878at2759"/>
<dbReference type="EMBL" id="JANBPU010000186">
    <property type="protein sequence ID" value="KAJ1914661.1"/>
    <property type="molecule type" value="Genomic_DNA"/>
</dbReference>
<feature type="domain" description="AAA+ ATPase" evidence="5">
    <location>
        <begin position="4"/>
        <end position="161"/>
    </location>
</feature>
<dbReference type="Pfam" id="PF17872">
    <property type="entry name" value="AAA_lid_10"/>
    <property type="match status" value="1"/>
</dbReference>
<dbReference type="SMART" id="SM00382">
    <property type="entry name" value="AAA"/>
    <property type="match status" value="1"/>
</dbReference>
<comment type="caution">
    <text evidence="6">The sequence shown here is derived from an EMBL/GenBank/DDBJ whole genome shotgun (WGS) entry which is preliminary data.</text>
</comment>
<evidence type="ECO:0000256" key="3">
    <source>
        <dbReference type="ARBA" id="ARBA00022705"/>
    </source>
</evidence>
<reference evidence="6" key="1">
    <citation type="submission" date="2022-07" db="EMBL/GenBank/DDBJ databases">
        <title>Phylogenomic reconstructions and comparative analyses of Kickxellomycotina fungi.</title>
        <authorList>
            <person name="Reynolds N.K."/>
            <person name="Stajich J.E."/>
            <person name="Barry K."/>
            <person name="Grigoriev I.V."/>
            <person name="Crous P."/>
            <person name="Smith M.E."/>
        </authorList>
    </citation>
    <scope>NUCLEOTIDE SEQUENCE</scope>
    <source>
        <strain evidence="6">NBRC 100468</strain>
    </source>
</reference>
<proteinExistence type="inferred from homology"/>